<dbReference type="Pfam" id="PF24636">
    <property type="entry name" value="DUF7633"/>
    <property type="match status" value="1"/>
</dbReference>
<organism evidence="2">
    <name type="scientific">Craspedostauros australis</name>
    <dbReference type="NCBI Taxonomy" id="1486917"/>
    <lineage>
        <taxon>Eukaryota</taxon>
        <taxon>Sar</taxon>
        <taxon>Stramenopiles</taxon>
        <taxon>Ochrophyta</taxon>
        <taxon>Bacillariophyta</taxon>
        <taxon>Bacillariophyceae</taxon>
        <taxon>Bacillariophycidae</taxon>
        <taxon>Naviculales</taxon>
        <taxon>Naviculaceae</taxon>
        <taxon>Craspedostauros</taxon>
    </lineage>
</organism>
<name>A0A7R9ZNW9_9STRA</name>
<proteinExistence type="predicted"/>
<feature type="domain" description="DUF7633" evidence="1">
    <location>
        <begin position="10"/>
        <end position="111"/>
    </location>
</feature>
<gene>
    <name evidence="2" type="ORF">CAUS1442_LOCUS10679</name>
</gene>
<dbReference type="EMBL" id="HBEF01017173">
    <property type="protein sequence ID" value="CAD8338546.1"/>
    <property type="molecule type" value="Transcribed_RNA"/>
</dbReference>
<dbReference type="AlphaFoldDB" id="A0A7R9ZNW9"/>
<dbReference type="InterPro" id="IPR056050">
    <property type="entry name" value="DUF7633"/>
</dbReference>
<evidence type="ECO:0000259" key="1">
    <source>
        <dbReference type="Pfam" id="PF24636"/>
    </source>
</evidence>
<sequence length="148" mass="15919">MWNKTPLNPPFRVLASNVDTVEFQFFSSAWGMDEVLPFVYTSYNKPASMPDQECVLDENVSSADVITHTAQCNSATNTAIVDLFIVDGPNFDPATDDANIPRCCHADAESAHDGAAVVQYVFVIDCTPSGADGAETPNRVRGLRGSSA</sequence>
<evidence type="ECO:0000313" key="2">
    <source>
        <dbReference type="EMBL" id="CAD8338546.1"/>
    </source>
</evidence>
<protein>
    <recommendedName>
        <fullName evidence="1">DUF7633 domain-containing protein</fullName>
    </recommendedName>
</protein>
<reference evidence="2" key="1">
    <citation type="submission" date="2021-01" db="EMBL/GenBank/DDBJ databases">
        <authorList>
            <person name="Corre E."/>
            <person name="Pelletier E."/>
            <person name="Niang G."/>
            <person name="Scheremetjew M."/>
            <person name="Finn R."/>
            <person name="Kale V."/>
            <person name="Holt S."/>
            <person name="Cochrane G."/>
            <person name="Meng A."/>
            <person name="Brown T."/>
            <person name="Cohen L."/>
        </authorList>
    </citation>
    <scope>NUCLEOTIDE SEQUENCE</scope>
    <source>
        <strain evidence="2">CCMP3328</strain>
    </source>
</reference>
<accession>A0A7R9ZNW9</accession>